<gene>
    <name evidence="8" type="ORF">NVV43_26360</name>
</gene>
<dbReference type="GO" id="GO:0008237">
    <property type="term" value="F:metallopeptidase activity"/>
    <property type="evidence" value="ECO:0007669"/>
    <property type="project" value="UniProtKB-KW"/>
</dbReference>
<keyword evidence="3" id="KW-0547">Nucleotide-binding</keyword>
<dbReference type="InterPro" id="IPR050928">
    <property type="entry name" value="ATP-dep_Zn_Metalloprotease"/>
</dbReference>
<dbReference type="PANTHER" id="PTHR43655:SF2">
    <property type="entry name" value="AFG3 LIKE MATRIX AAA PEPTIDASE SUBUNIT 2, ISOFORM A"/>
    <property type="match status" value="1"/>
</dbReference>
<dbReference type="EMBL" id="JANPXH010000717">
    <property type="protein sequence ID" value="MCR6679021.1"/>
    <property type="molecule type" value="Genomic_DNA"/>
</dbReference>
<comment type="caution">
    <text evidence="8">The sequence shown here is derived from an EMBL/GenBank/DDBJ whole genome shotgun (WGS) entry which is preliminary data.</text>
</comment>
<keyword evidence="6 8" id="KW-0482">Metalloprotease</keyword>
<evidence type="ECO:0000256" key="4">
    <source>
        <dbReference type="ARBA" id="ARBA00022833"/>
    </source>
</evidence>
<keyword evidence="4" id="KW-0862">Zinc</keyword>
<keyword evidence="6 8" id="KW-0378">Hydrolase</keyword>
<sequence>MSTLLYGFGPAVLLIAFYVWLFRRTAQQGGLGGGLMGIGKSKARRFDQESDTKVTFDDVAGIDEARNELVEIVDFLRDPPKYTRL</sequence>
<keyword evidence="7" id="KW-0472">Membrane</keyword>
<keyword evidence="5" id="KW-0067">ATP-binding</keyword>
<evidence type="ECO:0000256" key="6">
    <source>
        <dbReference type="ARBA" id="ARBA00023049"/>
    </source>
</evidence>
<name>A0AAW5N128_9ESCH</name>
<protein>
    <submittedName>
        <fullName evidence="8">ATP-dependent metalloprotease</fullName>
    </submittedName>
</protein>
<evidence type="ECO:0000256" key="1">
    <source>
        <dbReference type="ARBA" id="ARBA00001947"/>
    </source>
</evidence>
<evidence type="ECO:0000256" key="3">
    <source>
        <dbReference type="ARBA" id="ARBA00022741"/>
    </source>
</evidence>
<keyword evidence="2" id="KW-0479">Metal-binding</keyword>
<evidence type="ECO:0000256" key="7">
    <source>
        <dbReference type="SAM" id="Phobius"/>
    </source>
</evidence>
<dbReference type="PANTHER" id="PTHR43655">
    <property type="entry name" value="ATP-DEPENDENT PROTEASE"/>
    <property type="match status" value="1"/>
</dbReference>
<keyword evidence="7" id="KW-0812">Transmembrane</keyword>
<keyword evidence="6 8" id="KW-0645">Protease</keyword>
<dbReference type="GO" id="GO:0046872">
    <property type="term" value="F:metal ion binding"/>
    <property type="evidence" value="ECO:0007669"/>
    <property type="project" value="UniProtKB-KW"/>
</dbReference>
<dbReference type="AlphaFoldDB" id="A0AAW5N128"/>
<proteinExistence type="predicted"/>
<organism evidence="8 9">
    <name type="scientific">Escherichia marmotae</name>
    <dbReference type="NCBI Taxonomy" id="1499973"/>
    <lineage>
        <taxon>Bacteria</taxon>
        <taxon>Pseudomonadati</taxon>
        <taxon>Pseudomonadota</taxon>
        <taxon>Gammaproteobacteria</taxon>
        <taxon>Enterobacterales</taxon>
        <taxon>Enterobacteriaceae</taxon>
        <taxon>Escherichia</taxon>
    </lineage>
</organism>
<evidence type="ECO:0000313" key="9">
    <source>
        <dbReference type="Proteomes" id="UP001206878"/>
    </source>
</evidence>
<feature type="non-terminal residue" evidence="8">
    <location>
        <position position="85"/>
    </location>
</feature>
<comment type="cofactor">
    <cofactor evidence="1">
        <name>Zn(2+)</name>
        <dbReference type="ChEBI" id="CHEBI:29105"/>
    </cofactor>
</comment>
<feature type="transmembrane region" description="Helical" evidence="7">
    <location>
        <begin position="6"/>
        <end position="22"/>
    </location>
</feature>
<accession>A0AAW5N128</accession>
<evidence type="ECO:0000256" key="5">
    <source>
        <dbReference type="ARBA" id="ARBA00022840"/>
    </source>
</evidence>
<dbReference type="Proteomes" id="UP001206878">
    <property type="component" value="Unassembled WGS sequence"/>
</dbReference>
<dbReference type="GO" id="GO:0005524">
    <property type="term" value="F:ATP binding"/>
    <property type="evidence" value="ECO:0007669"/>
    <property type="project" value="UniProtKB-KW"/>
</dbReference>
<keyword evidence="7" id="KW-1133">Transmembrane helix</keyword>
<reference evidence="8" key="1">
    <citation type="submission" date="2022-07" db="EMBL/GenBank/DDBJ databases">
        <title>Diversity of ethanolamine utilization by human commensal Escherichia coli.</title>
        <authorList>
            <person name="Jubelin G."/>
        </authorList>
    </citation>
    <scope>NUCLEOTIDE SEQUENCE</scope>
    <source>
        <strain evidence="8">S1</strain>
    </source>
</reference>
<evidence type="ECO:0000313" key="8">
    <source>
        <dbReference type="EMBL" id="MCR6679021.1"/>
    </source>
</evidence>
<evidence type="ECO:0000256" key="2">
    <source>
        <dbReference type="ARBA" id="ARBA00022723"/>
    </source>
</evidence>